<dbReference type="EMBL" id="CP021330">
    <property type="protein sequence ID" value="AVX05156.1"/>
    <property type="molecule type" value="Genomic_DNA"/>
</dbReference>
<sequence length="210" mass="24036">MIEWLFAHSRIINSATNIAMLLIWIGYLQVLVSSYHRQTRSKIMITRSGVDNLQSRCLVCNMSSEPIYLLSLMIELKTPDDLNSYPITEIEGFEKWDNPSDVDLWSRQGPLDPGKVRDMGSFKEMIAHALRYTKDTDMPDEADWPAIESLEIKVIASYGSENLPVGAKRRFDVKSDHQGWVLRPDAAVARQIRARGERKRLGTLLEEIRS</sequence>
<keyword evidence="1" id="KW-0812">Transmembrane</keyword>
<name>A0A2R4MGZ7_9HYPH</name>
<keyword evidence="1" id="KW-1133">Transmembrane helix</keyword>
<accession>A0A2R4MGZ7</accession>
<reference evidence="2 3" key="1">
    <citation type="submission" date="2017-05" db="EMBL/GenBank/DDBJ databases">
        <title>Genome Analysis of Maritalea myrionectae HL2708#5.</title>
        <authorList>
            <consortium name="Cotde Inc.-PKNU"/>
            <person name="Jang D."/>
            <person name="Oh H.-M."/>
        </authorList>
    </citation>
    <scope>NUCLEOTIDE SEQUENCE [LARGE SCALE GENOMIC DNA]</scope>
    <source>
        <strain evidence="2 3">HL2708#5</strain>
    </source>
</reference>
<dbReference type="Proteomes" id="UP000258927">
    <property type="component" value="Chromosome"/>
</dbReference>
<proteinExistence type="predicted"/>
<feature type="transmembrane region" description="Helical" evidence="1">
    <location>
        <begin position="12"/>
        <end position="32"/>
    </location>
</feature>
<gene>
    <name evidence="2" type="ORF">MXMO3_02644</name>
</gene>
<keyword evidence="1" id="KW-0472">Membrane</keyword>
<dbReference type="RefSeq" id="WP_051213128.1">
    <property type="nucleotide sequence ID" value="NZ_CP021330.1"/>
</dbReference>
<organism evidence="2 3">
    <name type="scientific">Maritalea myrionectae</name>
    <dbReference type="NCBI Taxonomy" id="454601"/>
    <lineage>
        <taxon>Bacteria</taxon>
        <taxon>Pseudomonadati</taxon>
        <taxon>Pseudomonadota</taxon>
        <taxon>Alphaproteobacteria</taxon>
        <taxon>Hyphomicrobiales</taxon>
        <taxon>Devosiaceae</taxon>
        <taxon>Maritalea</taxon>
    </lineage>
</organism>
<keyword evidence="3" id="KW-1185">Reference proteome</keyword>
<dbReference type="STRING" id="1122213.GCA_000423365_00280"/>
<protein>
    <submittedName>
        <fullName evidence="2">Uncharacterized protein</fullName>
    </submittedName>
</protein>
<dbReference type="AlphaFoldDB" id="A0A2R4MGZ7"/>
<evidence type="ECO:0000313" key="3">
    <source>
        <dbReference type="Proteomes" id="UP000258927"/>
    </source>
</evidence>
<evidence type="ECO:0000256" key="1">
    <source>
        <dbReference type="SAM" id="Phobius"/>
    </source>
</evidence>
<dbReference type="KEGG" id="mmyr:MXMO3_02644"/>
<evidence type="ECO:0000313" key="2">
    <source>
        <dbReference type="EMBL" id="AVX05156.1"/>
    </source>
</evidence>